<gene>
    <name evidence="1" type="ORF">A2397_05850</name>
</gene>
<protein>
    <submittedName>
        <fullName evidence="1">Uncharacterized protein</fullName>
    </submittedName>
</protein>
<evidence type="ECO:0000313" key="1">
    <source>
        <dbReference type="EMBL" id="OGD08989.1"/>
    </source>
</evidence>
<comment type="caution">
    <text evidence="1">The sequence shown here is derived from an EMBL/GenBank/DDBJ whole genome shotgun (WGS) entry which is preliminary data.</text>
</comment>
<evidence type="ECO:0000313" key="2">
    <source>
        <dbReference type="Proteomes" id="UP000176424"/>
    </source>
</evidence>
<accession>A0A1F4ZRA7</accession>
<dbReference type="Proteomes" id="UP000176424">
    <property type="component" value="Unassembled WGS sequence"/>
</dbReference>
<organism evidence="1 2">
    <name type="scientific">Candidatus Amesbacteria bacterium RIFOXYB1_FULL_44_23</name>
    <dbReference type="NCBI Taxonomy" id="1797263"/>
    <lineage>
        <taxon>Bacteria</taxon>
        <taxon>Candidatus Amesiibacteriota</taxon>
    </lineage>
</organism>
<dbReference type="AlphaFoldDB" id="A0A1F4ZRA7"/>
<name>A0A1F4ZRA7_9BACT</name>
<sequence length="833" mass="92320">MSELLNNGSRLENYVAKMQKEQDGLIFGSDFSQYVAMGKKGLKLTREGRAMAARVALRALPSDYSGSLDEMKKESDDKLAQLRQYRQGEKVEESERVFWEKAERLVKQRLGKARRLLTMDRISDRSSELGQAMDYSVKKLGGEAGVVKQFLNYGLEVDDVCAQLGITGEKLSKVRAYCDSRVAKTITEYTGSMTDGSLEIKKQIRKNLVNQALLWHDYLSDDKDAVQNLVCEAVNGLSNSPTLPISRVVEVENFDTSPKSKLKVLGQKMKEVFGGMKFLKEREFWLAFLGISSALIGVGLIEIDKIEQWMEPLKPSATNPDFDQPYTDLIQKMPDRPLDFALPVLALTPESSPTVAPTSTATPVAPISIIDTILEIKQLIVPHLKASKPTFEISNDRANLDLSKSLTIKWSDADAKRMGMSANMPFVTRPITALSVPKNIELAEMFDGTWREDPDLTGIVKTTYPGRFVVWCHSGTPNVKPVEMNPTWLDRWLKFHPGSDVEKKQQVELGCELPRRLGENAPGKILTIEQNGQETRWIVTDARKLSEPALLATMGTTEGSIVMDFALDLAGVPAEVANSDGLTFITCDDYNSDTKEFDSRVLVSVVQLPPAIELGVFETDSEAQKLVAVAETVNSFQEENSGLRMGDFVKESQWFKSLPKTEAQNMTPILDTLVNYGTNMFPNPGESGMQCIGWAGLRVGVISDPLYFGGDEGALGPADVVPEAVKAASFKDDLQVIVDGAREYWTGFVDYRKLRPGDQIMMWGNPGEAGHVVVVEMVKEVNGVFSVLVSEANHNFYPGQVKLSTIDSQEEFDDGFGDSRAILVKNEIEGKER</sequence>
<proteinExistence type="predicted"/>
<reference evidence="1 2" key="1">
    <citation type="journal article" date="2016" name="Nat. Commun.">
        <title>Thousands of microbial genomes shed light on interconnected biogeochemical processes in an aquifer system.</title>
        <authorList>
            <person name="Anantharaman K."/>
            <person name="Brown C.T."/>
            <person name="Hug L.A."/>
            <person name="Sharon I."/>
            <person name="Castelle C.J."/>
            <person name="Probst A.J."/>
            <person name="Thomas B.C."/>
            <person name="Singh A."/>
            <person name="Wilkins M.J."/>
            <person name="Karaoz U."/>
            <person name="Brodie E.L."/>
            <person name="Williams K.H."/>
            <person name="Hubbard S.S."/>
            <person name="Banfield J.F."/>
        </authorList>
    </citation>
    <scope>NUCLEOTIDE SEQUENCE [LARGE SCALE GENOMIC DNA]</scope>
</reference>
<dbReference type="EMBL" id="MEXR01000043">
    <property type="protein sequence ID" value="OGD08989.1"/>
    <property type="molecule type" value="Genomic_DNA"/>
</dbReference>